<gene>
    <name evidence="2" type="ORF">HMPREF3195_01348</name>
</gene>
<accession>A0A135YQF1</accession>
<dbReference type="STRING" id="1261.HMPREF3195_01348"/>
<name>A0A135YQF1_9FIRM</name>
<organism evidence="2 3">
    <name type="scientific">Peptostreptococcus anaerobius</name>
    <dbReference type="NCBI Taxonomy" id="1261"/>
    <lineage>
        <taxon>Bacteria</taxon>
        <taxon>Bacillati</taxon>
        <taxon>Bacillota</taxon>
        <taxon>Clostridia</taxon>
        <taxon>Peptostreptococcales</taxon>
        <taxon>Peptostreptococcaceae</taxon>
        <taxon>Peptostreptococcus</taxon>
    </lineage>
</organism>
<feature type="chain" id="PRO_5007468536" evidence="1">
    <location>
        <begin position="33"/>
        <end position="1636"/>
    </location>
</feature>
<keyword evidence="1" id="KW-0732">Signal</keyword>
<evidence type="ECO:0000256" key="1">
    <source>
        <dbReference type="SAM" id="SignalP"/>
    </source>
</evidence>
<feature type="signal peptide" evidence="1">
    <location>
        <begin position="1"/>
        <end position="32"/>
    </location>
</feature>
<dbReference type="PATRIC" id="fig|1261.5.peg.1351"/>
<proteinExistence type="predicted"/>
<comment type="caution">
    <text evidence="2">The sequence shown here is derived from an EMBL/GenBank/DDBJ whole genome shotgun (WGS) entry which is preliminary data.</text>
</comment>
<dbReference type="RefSeq" id="WP_061101898.1">
    <property type="nucleotide sequence ID" value="NZ_KQ961831.1"/>
</dbReference>
<protein>
    <submittedName>
        <fullName evidence="2">Uncharacterized protein</fullName>
    </submittedName>
</protein>
<dbReference type="EMBL" id="LSQZ01000068">
    <property type="protein sequence ID" value="KXI11638.1"/>
    <property type="molecule type" value="Genomic_DNA"/>
</dbReference>
<sequence length="1636" mass="182484">MKKFSDSSLKRVLSLLLAIVMMIGLVPTNALAEVKPANWVDDVQTARYWPIPHQGRIVKVSTAETLKNPSLRYIGGYTRPDGREVVRLAFSGYSGAVTNVWLRLILKPDANLNGLIDWDESGMGKKRTEQFTNNHDGWSFNKEFIKFSHLSAQQGGSGNLHYVSLGDDGTQTVRTGLLGVHFETPIDLVIKKGQTVKTLQKNPLIQMRLMDDKFEKIYSTTISENQEVPYSSYTMSTFVPVRVDLKQGIINTDVVRNYENTFQSASSYIKYNEEKGYFDVYMRRTQGQVGSVADNGLSFNSGSSENKGDYGFMQSFDESLIDILKPQDESGTVIQLFSADRNDKLHYPSEDPTVPKPANRIDYSINRIERRNGVGIVKYSSNEPNKTFLPGGPTLTGYGNSTVVRYYVDKDKLKEKFGSSDIISYEFFSTLFATNETGVEEFKSVPRDEDINLKRDDTIDIRFDGRRDLITAGTFDTQGSFIQIGDDQYKISLRTTSDKAKYVGGNGNYMRKMTVSVPFDIKIKKDTPLTIFSRKTKLMEVSPGMTVTFNYSDKDISGNTITKNKTYRFERPLKDGWTRNEKGEIFKDGKKINDPQQTLFIDNHDPLMSSRQENFGGGILTRTADAPDIDEIFTDSENLTGRSKYDRVFVYPYDANKNEVKTAKRLGTIQASDQKIEMNVNGDDVQGFEWTSASNDADHKIDSKYWATKDMPLYFTNQDVLSNSLESKDPVMEQVQSRVTFDLNGGTLEQSVLSYKGVDKAQKVGTEHAYITKRSTQQEPVVRIAPMNVKFANAEGYKANGFEGENVDLKDHNGKNFEQNIAAIQKEITESSGEKKTKLQGELARTKDALAVRKFVEKEPKVSGKTFLGWTTKPLTGTPQEVTEAFTKLKVADSVDKYISGENLIFTSTSPITKNMTVYAAYGSPLVTFHTNPPKDVKGKTDETVTQSLTEQNLTDRSVRLQKNWSDPKFKMDGYSLVGYSTNPKADVPDENKTGTGVNVDNYLRDGDQFPLTADQVRDGVNLYAVWKKNYHVDVEKIWDQGTDKGKNIGMLSVGLLARPAVGAAGFEIVDQNAVYRPVPGSVQALTSATPETGKLNWNDLPSYDEAGHRMSYIAVELTESTKALFDKGSINYKDYGATIINTNQNKGLGGYKAQLVNTDGVDAMSAATMRSHYTKDGSLINPNENKTMKYFDTYGYSIKLTNSKVDVQPPTIDPIKYDATQVVVRKVGNPSKIVTTLPGNKTVTVVKHDNGSYVFDQVNSTFTGTVNVDVNGVITIDTGLMKPGDKVTAQQFKVIGQAETPSAITEAKVEAQPVSHRVEEKEQLPKDKDGNAVVEFNVPNHPLLPPKAGSKYTLGYFEGQGENKKFVPLAPVNAKGDIDPVVLDKDMVSDNRTEVKKQILIPESKFDEINKLKEKGVELVIQSDEAGKKPNYSDGFTLDLTAPTADAKTKEDMWRRWANVDLSNFKEDTKVIVVKYKNNAGTQILRLQNEAELKATIEMLNRNGFKNADISLEDRFGNATALNPKYDPSKIIDIMVRKERIGKDFVQVRAYEEGVTVTVRIYNAADLEDVRTKADDYQAKAKVTTQATVGKKYQKIMLKDPQGKPYKLQAGEIIEIIGTNAEGAYTNPYAKVLGK</sequence>
<evidence type="ECO:0000313" key="2">
    <source>
        <dbReference type="EMBL" id="KXI11638.1"/>
    </source>
</evidence>
<dbReference type="Proteomes" id="UP000070326">
    <property type="component" value="Unassembled WGS sequence"/>
</dbReference>
<evidence type="ECO:0000313" key="3">
    <source>
        <dbReference type="Proteomes" id="UP000070326"/>
    </source>
</evidence>
<reference evidence="2 3" key="1">
    <citation type="submission" date="2016-02" db="EMBL/GenBank/DDBJ databases">
        <authorList>
            <person name="Wen L."/>
            <person name="He K."/>
            <person name="Yang H."/>
        </authorList>
    </citation>
    <scope>NUCLEOTIDE SEQUENCE [LARGE SCALE GENOMIC DNA]</scope>
    <source>
        <strain evidence="2 3">MJR8628A</strain>
    </source>
</reference>